<dbReference type="Proteomes" id="UP000187439">
    <property type="component" value="Unassembled WGS sequence"/>
</dbReference>
<dbReference type="RefSeq" id="WP_076118610.1">
    <property type="nucleotide sequence ID" value="NZ_MPTC01000005.1"/>
</dbReference>
<keyword evidence="1 2" id="KW-0238">DNA-binding</keyword>
<proteinExistence type="predicted"/>
<feature type="DNA-binding region" description="H-T-H motif" evidence="2">
    <location>
        <begin position="32"/>
        <end position="51"/>
    </location>
</feature>
<evidence type="ECO:0000313" key="5">
    <source>
        <dbReference type="Proteomes" id="UP000187439"/>
    </source>
</evidence>
<comment type="caution">
    <text evidence="4">The sequence shown here is derived from an EMBL/GenBank/DDBJ whole genome shotgun (WGS) entry which is preliminary data.</text>
</comment>
<dbReference type="PROSITE" id="PS50977">
    <property type="entry name" value="HTH_TETR_2"/>
    <property type="match status" value="1"/>
</dbReference>
<organism evidence="4 5">
    <name type="scientific">Paenibacillus odorifer</name>
    <dbReference type="NCBI Taxonomy" id="189426"/>
    <lineage>
        <taxon>Bacteria</taxon>
        <taxon>Bacillati</taxon>
        <taxon>Bacillota</taxon>
        <taxon>Bacilli</taxon>
        <taxon>Bacillales</taxon>
        <taxon>Paenibacillaceae</taxon>
        <taxon>Paenibacillus</taxon>
    </lineage>
</organism>
<dbReference type="OrthoDB" id="9810250at2"/>
<dbReference type="GO" id="GO:0003677">
    <property type="term" value="F:DNA binding"/>
    <property type="evidence" value="ECO:0007669"/>
    <property type="project" value="UniProtKB-UniRule"/>
</dbReference>
<dbReference type="InterPro" id="IPR009057">
    <property type="entry name" value="Homeodomain-like_sf"/>
</dbReference>
<dbReference type="Gene3D" id="1.10.357.10">
    <property type="entry name" value="Tetracycline Repressor, domain 2"/>
    <property type="match status" value="1"/>
</dbReference>
<feature type="domain" description="HTH tetR-type" evidence="3">
    <location>
        <begin position="9"/>
        <end position="69"/>
    </location>
</feature>
<dbReference type="PANTHER" id="PTHR43479">
    <property type="entry name" value="ACREF/ENVCD OPERON REPRESSOR-RELATED"/>
    <property type="match status" value="1"/>
</dbReference>
<name>A0A1R0Y4U7_9BACL</name>
<evidence type="ECO:0000313" key="4">
    <source>
        <dbReference type="EMBL" id="OMD42271.1"/>
    </source>
</evidence>
<evidence type="ECO:0000256" key="2">
    <source>
        <dbReference type="PROSITE-ProRule" id="PRU00335"/>
    </source>
</evidence>
<accession>A0A1R0Y4U7</accession>
<dbReference type="InterPro" id="IPR001647">
    <property type="entry name" value="HTH_TetR"/>
</dbReference>
<evidence type="ECO:0000256" key="1">
    <source>
        <dbReference type="ARBA" id="ARBA00023125"/>
    </source>
</evidence>
<protein>
    <submittedName>
        <fullName evidence="4">TetR family transcriptional regulator</fullName>
    </submittedName>
</protein>
<dbReference type="InterPro" id="IPR050624">
    <property type="entry name" value="HTH-type_Tx_Regulator"/>
</dbReference>
<dbReference type="InterPro" id="IPR039532">
    <property type="entry name" value="TetR_C_Firmicutes"/>
</dbReference>
<evidence type="ECO:0000259" key="3">
    <source>
        <dbReference type="PROSITE" id="PS50977"/>
    </source>
</evidence>
<dbReference type="PANTHER" id="PTHR43479:SF7">
    <property type="entry name" value="TETR-FAMILY TRANSCRIPTIONAL REGULATOR"/>
    <property type="match status" value="1"/>
</dbReference>
<dbReference type="SUPFAM" id="SSF46689">
    <property type="entry name" value="Homeodomain-like"/>
    <property type="match status" value="1"/>
</dbReference>
<reference evidence="4 5" key="1">
    <citation type="submission" date="2016-10" db="EMBL/GenBank/DDBJ databases">
        <title>Paenibacillus species isolates.</title>
        <authorList>
            <person name="Beno S.M."/>
        </authorList>
    </citation>
    <scope>NUCLEOTIDE SEQUENCE [LARGE SCALE GENOMIC DNA]</scope>
    <source>
        <strain evidence="4 5">FSL H7-0710</strain>
    </source>
</reference>
<dbReference type="Pfam" id="PF14278">
    <property type="entry name" value="TetR_C_8"/>
    <property type="match status" value="1"/>
</dbReference>
<dbReference type="AlphaFoldDB" id="A0A1R0Y4U7"/>
<dbReference type="Pfam" id="PF00440">
    <property type="entry name" value="TetR_N"/>
    <property type="match status" value="1"/>
</dbReference>
<sequence length="181" mass="21262">MPKVDRRILKSQEALKRAVIELMSEKNFDEITIQELSDKANVSRGTIYLHYLDKYDLLDKLIEEHIEVLRVLCESAAELDFIEATLKWTEYFDHHYSFFSMMLASKGAPYFRNRFLTFLQNEFRHEVNVTEGINQGLNEEIIINFVASAYAGVVEWWFKNEKPVTHQVLAEQLGTLLERNL</sequence>
<dbReference type="EMBL" id="MPTC01000005">
    <property type="protein sequence ID" value="OMD42271.1"/>
    <property type="molecule type" value="Genomic_DNA"/>
</dbReference>
<gene>
    <name evidence="4" type="ORF">BSK52_09280</name>
</gene>